<protein>
    <submittedName>
        <fullName evidence="1">Uncharacterized protein</fullName>
    </submittedName>
</protein>
<comment type="caution">
    <text evidence="1">The sequence shown here is derived from an EMBL/GenBank/DDBJ whole genome shotgun (WGS) entry which is preliminary data.</text>
</comment>
<organism evidence="1 2">
    <name type="scientific">Nocardiopsis codii</name>
    <dbReference type="NCBI Taxonomy" id="3065942"/>
    <lineage>
        <taxon>Bacteria</taxon>
        <taxon>Bacillati</taxon>
        <taxon>Actinomycetota</taxon>
        <taxon>Actinomycetes</taxon>
        <taxon>Streptosporangiales</taxon>
        <taxon>Nocardiopsidaceae</taxon>
        <taxon>Nocardiopsis</taxon>
    </lineage>
</organism>
<reference evidence="1 2" key="1">
    <citation type="submission" date="2023-08" db="EMBL/GenBank/DDBJ databases">
        <authorList>
            <person name="Girao M."/>
            <person name="Carvalho M.F."/>
        </authorList>
    </citation>
    <scope>NUCLEOTIDE SEQUENCE [LARGE SCALE GENOMIC DNA]</scope>
    <source>
        <strain evidence="1 2">CT-R113</strain>
    </source>
</reference>
<evidence type="ECO:0000313" key="1">
    <source>
        <dbReference type="EMBL" id="MEE2040212.1"/>
    </source>
</evidence>
<dbReference type="RefSeq" id="WP_330093981.1">
    <property type="nucleotide sequence ID" value="NZ_JAUZMY010000026.1"/>
</dbReference>
<keyword evidence="2" id="KW-1185">Reference proteome</keyword>
<sequence length="72" mass="8168">MHNLSYDERHAIQDAWHEYLNSCELLDLADADQDPERIRTGRYGVADAREAVETACTRAGIDPREAHTVKTV</sequence>
<name>A0ABU7KF42_9ACTN</name>
<evidence type="ECO:0000313" key="2">
    <source>
        <dbReference type="Proteomes" id="UP001356095"/>
    </source>
</evidence>
<dbReference type="EMBL" id="JAUZMY010000026">
    <property type="protein sequence ID" value="MEE2040212.1"/>
    <property type="molecule type" value="Genomic_DNA"/>
</dbReference>
<proteinExistence type="predicted"/>
<dbReference type="Proteomes" id="UP001356095">
    <property type="component" value="Unassembled WGS sequence"/>
</dbReference>
<gene>
    <name evidence="1" type="ORF">Q8791_23635</name>
</gene>
<accession>A0ABU7KF42</accession>